<reference evidence="1" key="1">
    <citation type="submission" date="2019-10" db="EMBL/GenBank/DDBJ databases">
        <authorList>
            <consortium name="DOE Joint Genome Institute"/>
            <person name="Kuo A."/>
            <person name="Miyauchi S."/>
            <person name="Kiss E."/>
            <person name="Drula E."/>
            <person name="Kohler A."/>
            <person name="Sanchez-Garcia M."/>
            <person name="Andreopoulos B."/>
            <person name="Barry K.W."/>
            <person name="Bonito G."/>
            <person name="Buee M."/>
            <person name="Carver A."/>
            <person name="Chen C."/>
            <person name="Cichocki N."/>
            <person name="Clum A."/>
            <person name="Culley D."/>
            <person name="Crous P.W."/>
            <person name="Fauchery L."/>
            <person name="Girlanda M."/>
            <person name="Hayes R."/>
            <person name="Keri Z."/>
            <person name="Labutti K."/>
            <person name="Lipzen A."/>
            <person name="Lombard V."/>
            <person name="Magnuson J."/>
            <person name="Maillard F."/>
            <person name="Morin E."/>
            <person name="Murat C."/>
            <person name="Nolan M."/>
            <person name="Ohm R."/>
            <person name="Pangilinan J."/>
            <person name="Pereira M."/>
            <person name="Perotto S."/>
            <person name="Peter M."/>
            <person name="Riley R."/>
            <person name="Sitrit Y."/>
            <person name="Stielow B."/>
            <person name="Szollosi G."/>
            <person name="Zifcakova L."/>
            <person name="Stursova M."/>
            <person name="Spatafora J.W."/>
            <person name="Tedersoo L."/>
            <person name="Vaario L.-M."/>
            <person name="Yamada A."/>
            <person name="Yan M."/>
            <person name="Wang P."/>
            <person name="Xu J."/>
            <person name="Bruns T."/>
            <person name="Baldrian P."/>
            <person name="Vilgalys R."/>
            <person name="Henrissat B."/>
            <person name="Grigoriev I.V."/>
            <person name="Hibbett D."/>
            <person name="Nagy L.G."/>
            <person name="Martin F.M."/>
        </authorList>
    </citation>
    <scope>NUCLEOTIDE SEQUENCE</scope>
    <source>
        <strain evidence="1">P2</strain>
    </source>
</reference>
<accession>A0ACB6Z4Q0</accession>
<proteinExistence type="predicted"/>
<organism evidence="1 2">
    <name type="scientific">Thelephora ganbajun</name>
    <name type="common">Ganba fungus</name>
    <dbReference type="NCBI Taxonomy" id="370292"/>
    <lineage>
        <taxon>Eukaryota</taxon>
        <taxon>Fungi</taxon>
        <taxon>Dikarya</taxon>
        <taxon>Basidiomycota</taxon>
        <taxon>Agaricomycotina</taxon>
        <taxon>Agaricomycetes</taxon>
        <taxon>Thelephorales</taxon>
        <taxon>Thelephoraceae</taxon>
        <taxon>Thelephora</taxon>
    </lineage>
</organism>
<comment type="caution">
    <text evidence="1">The sequence shown here is derived from an EMBL/GenBank/DDBJ whole genome shotgun (WGS) entry which is preliminary data.</text>
</comment>
<name>A0ACB6Z4Q0_THEGA</name>
<sequence>MRWFKKSKKSRQSSQQPIPLGTSTLGINPDPAPDIGSQGASNEEGSRVVSRDRSEDRQLHPSGASTPVHGLEDSVTLLRKREAPLNASSEKLSHSTPDLSSAERPSEVQNRVECKERRTVTEQPPEAPPERTVPGDDHTVQPGGSGVVERGGKDSAPEVAAIRVDVPRRPAQGFGSLEAVLGTISAVYADHKKAVAVRNKIEDLLSRIEALEARFATLPGSVVEQRRRSELIRKFESTEGQLRSLSEKLELQRLDEHVQDDEEVSGLLEDLREIISAYQMAQQMEMYKQACKLINPAETSVLNNIRCSQRAEYRHGDRRGCLKGTRTAVLDQIEHWARDSDKPPVYWLNGLAGTGKSTIAQTIAERIFADGQLGASFFCSRDFEDRRDLHFIFPTIAIQLARKYIEFRSIFVPLVQSDPAIVDESLYDQMKKLIVEPLEESAISTMIVIDALDECKDEEPASAILTVLGQFVSEIPKVKFFLTGRPEPRIREGFRIPLLAEATDMFVLHEVESSQVDNDIRLFFKQGFLELTRRRHELDGWPMKEQLDLLCERAAGLFVYAVATVKFIDNRNNGPKEQLDRLLWSPESSAREGKTKLKTNATLDLLYMSILQEAFDDDDTEDDYKTRSVLGAVILAANPLSPSTIATLLGFGAKDISLRLSSIHSLLVLQENTDFPVRPFHKSFPDFIIDPTRCIDQRFRVSPPNHHLELLIGCLNLMNKTLEKNMCKLPDAVTNSEVPDLHERIERDIDSALQYACKSWHKHLVDEHTVRTPEITSALHWFLENKFVFWLEVLSVLGAAREAVDALDLATKWLEAPPTVELANDCFRFVMGFFEVIEESASHIYHLALPLSPRKSMVRKLYERHANPMARVVHGVPDSWDPSIVTMGYFCGVAAWSPCGRFIATSDEGSRIEIVDAATLKRLTILESPGGHTYKLAFSPCARLLMGCTYSPIQYISWDLQTGVMVSVISPEQWDGSTRCYSITYSACGSMFGVLIQRLGAFTISTCNVHSGTHTYSHPVEGEIVGDIWTHGECLRFAVVKPGSITTWEIGFASRNPPTEIESLPLPEIFPHDSGVYSFHPTLFRLAFTHSWRIFVWDARCSKSLLDERAEYPFRTSFSPDGRFLAYVCQSNPVQIYLWKESPTGYILHWKVDCGVRKHKLLMSPNGESILVFGATPTQLLRTMDSVTSFSRKHDHTPFIVEFSPDETLASVVRFANYTITVLDLKSGDPLSIIDAGMFVHHHRVAGNTVVVVGEEKVVTWNLPAQGRVLDPKANVKNIIRTATISCPGISIFTPVSISPDLHRIAIAQSTSLHLHDVPTGRCLVSMPIHWRDYTDLWFTSDGRQVWCIAYRSEVDGFMIVEDSESGVIKLKDLEPTNQPHTPPWVSSRGYQITGDGWIVGSSGKRLFRLPPLWRSSDTTCRRWSGRFVALLHGGLPEVVILELEE</sequence>
<evidence type="ECO:0000313" key="2">
    <source>
        <dbReference type="Proteomes" id="UP000886501"/>
    </source>
</evidence>
<keyword evidence="2" id="KW-1185">Reference proteome</keyword>
<reference evidence="1" key="2">
    <citation type="journal article" date="2020" name="Nat. Commun.">
        <title>Large-scale genome sequencing of mycorrhizal fungi provides insights into the early evolution of symbiotic traits.</title>
        <authorList>
            <person name="Miyauchi S."/>
            <person name="Kiss E."/>
            <person name="Kuo A."/>
            <person name="Drula E."/>
            <person name="Kohler A."/>
            <person name="Sanchez-Garcia M."/>
            <person name="Morin E."/>
            <person name="Andreopoulos B."/>
            <person name="Barry K.W."/>
            <person name="Bonito G."/>
            <person name="Buee M."/>
            <person name="Carver A."/>
            <person name="Chen C."/>
            <person name="Cichocki N."/>
            <person name="Clum A."/>
            <person name="Culley D."/>
            <person name="Crous P.W."/>
            <person name="Fauchery L."/>
            <person name="Girlanda M."/>
            <person name="Hayes R.D."/>
            <person name="Keri Z."/>
            <person name="LaButti K."/>
            <person name="Lipzen A."/>
            <person name="Lombard V."/>
            <person name="Magnuson J."/>
            <person name="Maillard F."/>
            <person name="Murat C."/>
            <person name="Nolan M."/>
            <person name="Ohm R.A."/>
            <person name="Pangilinan J."/>
            <person name="Pereira M.F."/>
            <person name="Perotto S."/>
            <person name="Peter M."/>
            <person name="Pfister S."/>
            <person name="Riley R."/>
            <person name="Sitrit Y."/>
            <person name="Stielow J.B."/>
            <person name="Szollosi G."/>
            <person name="Zifcakova L."/>
            <person name="Stursova M."/>
            <person name="Spatafora J.W."/>
            <person name="Tedersoo L."/>
            <person name="Vaario L.M."/>
            <person name="Yamada A."/>
            <person name="Yan M."/>
            <person name="Wang P."/>
            <person name="Xu J."/>
            <person name="Bruns T."/>
            <person name="Baldrian P."/>
            <person name="Vilgalys R."/>
            <person name="Dunand C."/>
            <person name="Henrissat B."/>
            <person name="Grigoriev I.V."/>
            <person name="Hibbett D."/>
            <person name="Nagy L.G."/>
            <person name="Martin F.M."/>
        </authorList>
    </citation>
    <scope>NUCLEOTIDE SEQUENCE</scope>
    <source>
        <strain evidence="1">P2</strain>
    </source>
</reference>
<dbReference type="Proteomes" id="UP000886501">
    <property type="component" value="Unassembled WGS sequence"/>
</dbReference>
<protein>
    <submittedName>
        <fullName evidence="1">Uncharacterized protein</fullName>
    </submittedName>
</protein>
<evidence type="ECO:0000313" key="1">
    <source>
        <dbReference type="EMBL" id="KAF9644709.1"/>
    </source>
</evidence>
<gene>
    <name evidence="1" type="ORF">BDM02DRAFT_876591</name>
</gene>
<dbReference type="EMBL" id="MU118123">
    <property type="protein sequence ID" value="KAF9644709.1"/>
    <property type="molecule type" value="Genomic_DNA"/>
</dbReference>